<comment type="similarity">
    <text evidence="1 7">Belongs to the peptidase S8 family.</text>
</comment>
<dbReference type="EnsemblProtists" id="PYU1_T009409">
    <property type="protein sequence ID" value="PYU1_T009409"/>
    <property type="gene ID" value="PYU1_G009391"/>
</dbReference>
<dbReference type="SUPFAM" id="SSF52743">
    <property type="entry name" value="Subtilisin-like"/>
    <property type="match status" value="1"/>
</dbReference>
<evidence type="ECO:0000256" key="3">
    <source>
        <dbReference type="ARBA" id="ARBA00022801"/>
    </source>
</evidence>
<evidence type="ECO:0000313" key="11">
    <source>
        <dbReference type="Proteomes" id="UP000019132"/>
    </source>
</evidence>
<name>K3WWR1_GLOUD</name>
<protein>
    <recommendedName>
        <fullName evidence="6">subtilisin</fullName>
        <ecNumber evidence="6">3.4.21.62</ecNumber>
    </recommendedName>
</protein>
<dbReference type="AlphaFoldDB" id="K3WWR1"/>
<comment type="catalytic activity">
    <reaction evidence="5">
        <text>Hydrolysis of proteins with broad specificity for peptide bonds, and a preference for a large uncharged residue in P1. Hydrolyzes peptide amides.</text>
        <dbReference type="EC" id="3.4.21.62"/>
    </reaction>
</comment>
<evidence type="ECO:0000256" key="2">
    <source>
        <dbReference type="ARBA" id="ARBA00022670"/>
    </source>
</evidence>
<reference evidence="11" key="1">
    <citation type="journal article" date="2010" name="Genome Biol.">
        <title>Genome sequence of the necrotrophic plant pathogen Pythium ultimum reveals original pathogenicity mechanisms and effector repertoire.</title>
        <authorList>
            <person name="Levesque C.A."/>
            <person name="Brouwer H."/>
            <person name="Cano L."/>
            <person name="Hamilton J.P."/>
            <person name="Holt C."/>
            <person name="Huitema E."/>
            <person name="Raffaele S."/>
            <person name="Robideau G.P."/>
            <person name="Thines M."/>
            <person name="Win J."/>
            <person name="Zerillo M.M."/>
            <person name="Beakes G.W."/>
            <person name="Boore J.L."/>
            <person name="Busam D."/>
            <person name="Dumas B."/>
            <person name="Ferriera S."/>
            <person name="Fuerstenberg S.I."/>
            <person name="Gachon C.M."/>
            <person name="Gaulin E."/>
            <person name="Govers F."/>
            <person name="Grenville-Briggs L."/>
            <person name="Horner N."/>
            <person name="Hostetler J."/>
            <person name="Jiang R.H."/>
            <person name="Johnson J."/>
            <person name="Krajaejun T."/>
            <person name="Lin H."/>
            <person name="Meijer H.J."/>
            <person name="Moore B."/>
            <person name="Morris P."/>
            <person name="Phuntmart V."/>
            <person name="Puiu D."/>
            <person name="Shetty J."/>
            <person name="Stajich J.E."/>
            <person name="Tripathy S."/>
            <person name="Wawra S."/>
            <person name="van West P."/>
            <person name="Whitty B.R."/>
            <person name="Coutinho P.M."/>
            <person name="Henrissat B."/>
            <person name="Martin F."/>
            <person name="Thomas P.D."/>
            <person name="Tyler B.M."/>
            <person name="De Vries R.P."/>
            <person name="Kamoun S."/>
            <person name="Yandell M."/>
            <person name="Tisserat N."/>
            <person name="Buell C.R."/>
        </authorList>
    </citation>
    <scope>NUCLEOTIDE SEQUENCE</scope>
    <source>
        <strain evidence="11">DAOM:BR144</strain>
    </source>
</reference>
<reference evidence="10" key="3">
    <citation type="submission" date="2015-02" db="UniProtKB">
        <authorList>
            <consortium name="EnsemblProtists"/>
        </authorList>
    </citation>
    <scope>IDENTIFICATION</scope>
    <source>
        <strain evidence="10">DAOM BR144</strain>
    </source>
</reference>
<evidence type="ECO:0000313" key="10">
    <source>
        <dbReference type="EnsemblProtists" id="PYU1_T009409"/>
    </source>
</evidence>
<evidence type="ECO:0000256" key="1">
    <source>
        <dbReference type="ARBA" id="ARBA00011073"/>
    </source>
</evidence>
<dbReference type="EC" id="3.4.21.62" evidence="6"/>
<dbReference type="eggNOG" id="KOG4266">
    <property type="taxonomic scope" value="Eukaryota"/>
</dbReference>
<organism evidence="10 11">
    <name type="scientific">Globisporangium ultimum (strain ATCC 200006 / CBS 805.95 / DAOM BR144)</name>
    <name type="common">Pythium ultimum</name>
    <dbReference type="NCBI Taxonomy" id="431595"/>
    <lineage>
        <taxon>Eukaryota</taxon>
        <taxon>Sar</taxon>
        <taxon>Stramenopiles</taxon>
        <taxon>Oomycota</taxon>
        <taxon>Peronosporomycetes</taxon>
        <taxon>Pythiales</taxon>
        <taxon>Pythiaceae</taxon>
        <taxon>Globisporangium</taxon>
    </lineage>
</organism>
<dbReference type="GO" id="GO:0006508">
    <property type="term" value="P:proteolysis"/>
    <property type="evidence" value="ECO:0007669"/>
    <property type="project" value="UniProtKB-KW"/>
</dbReference>
<keyword evidence="3 7" id="KW-0378">Hydrolase</keyword>
<dbReference type="VEuPathDB" id="FungiDB:PYU1_G009391"/>
<feature type="domain" description="Peptidase S8/S53" evidence="9">
    <location>
        <begin position="185"/>
        <end position="462"/>
    </location>
</feature>
<keyword evidence="4 7" id="KW-0720">Serine protease</keyword>
<dbReference type="Pfam" id="PF00082">
    <property type="entry name" value="Peptidase_S8"/>
    <property type="match status" value="1"/>
</dbReference>
<dbReference type="PANTHER" id="PTHR43399:SF4">
    <property type="entry name" value="CELL WALL-ASSOCIATED PROTEASE"/>
    <property type="match status" value="1"/>
</dbReference>
<accession>K3WWR1</accession>
<dbReference type="PRINTS" id="PR00723">
    <property type="entry name" value="SUBTILISIN"/>
</dbReference>
<evidence type="ECO:0000256" key="4">
    <source>
        <dbReference type="ARBA" id="ARBA00022825"/>
    </source>
</evidence>
<sequence length="478" mass="50425">MNIRSAVLFATAAIAALSFNTNVEARPRVEPSVHRTLRQEGSVNLMITMKASTRRALQSVNEKAFATRGDKIQHLVETLEAHASSTGRDVEKLLSQESSSEQPLFTSYQKFWITNQIYIESASWELLEKLVTLDSIEEVREEEVVQLEDSDSSSSSGSADAGSAGVAWGVEQIGAPLLWVKGFTGQGVVVGSIDSGVRYTHTTLNSNFRRSYGWYAPPAKSATPSDNSGHGTHTMGTIAGSGGIGVAPGVEWMTCRGCPSGLCIESYILTCAQFLTCPTDTNGNNRDCSKTPHVVNNSWSTVGGRTVFNAAVETWLAAGIIPVFASGNTGPECGSTQSPGDHPRILSVGSTVVNGSLAYSSGKGPAVGSGIVKPDLSAPGHLVSSATHKDDTSFVLKSGTSMASPHVAGAIALLLSVRPGLTIDEIRTLLTATADHTSLEPMNSTCGGIDDSTWPNNNYGYGRINVHDAYEKLIASSA</sequence>
<dbReference type="InParanoid" id="K3WWR1"/>
<dbReference type="Gene3D" id="3.40.50.200">
    <property type="entry name" value="Peptidase S8/S53 domain"/>
    <property type="match status" value="1"/>
</dbReference>
<dbReference type="STRING" id="431595.K3WWR1"/>
<dbReference type="PROSITE" id="PS51892">
    <property type="entry name" value="SUBTILASE"/>
    <property type="match status" value="1"/>
</dbReference>
<evidence type="ECO:0000259" key="9">
    <source>
        <dbReference type="Pfam" id="PF00082"/>
    </source>
</evidence>
<dbReference type="PANTHER" id="PTHR43399">
    <property type="entry name" value="SUBTILISIN-RELATED"/>
    <property type="match status" value="1"/>
</dbReference>
<dbReference type="Proteomes" id="UP000019132">
    <property type="component" value="Unassembled WGS sequence"/>
</dbReference>
<dbReference type="PROSITE" id="PS00138">
    <property type="entry name" value="SUBTILASE_SER"/>
    <property type="match status" value="1"/>
</dbReference>
<keyword evidence="11" id="KW-1185">Reference proteome</keyword>
<reference evidence="11" key="2">
    <citation type="submission" date="2010-04" db="EMBL/GenBank/DDBJ databases">
        <authorList>
            <person name="Buell R."/>
            <person name="Hamilton J."/>
            <person name="Hostetler J."/>
        </authorList>
    </citation>
    <scope>NUCLEOTIDE SEQUENCE [LARGE SCALE GENOMIC DNA]</scope>
    <source>
        <strain evidence="11">DAOM:BR144</strain>
    </source>
</reference>
<feature type="active site" description="Charge relay system" evidence="7">
    <location>
        <position position="230"/>
    </location>
</feature>
<dbReference type="HOGENOM" id="CLU_011263_7_3_1"/>
<evidence type="ECO:0000256" key="6">
    <source>
        <dbReference type="ARBA" id="ARBA00023619"/>
    </source>
</evidence>
<dbReference type="InterPro" id="IPR023828">
    <property type="entry name" value="Peptidase_S8_Ser-AS"/>
</dbReference>
<feature type="signal peptide" evidence="8">
    <location>
        <begin position="1"/>
        <end position="25"/>
    </location>
</feature>
<feature type="active site" description="Charge relay system" evidence="7">
    <location>
        <position position="194"/>
    </location>
</feature>
<keyword evidence="2 7" id="KW-0645">Protease</keyword>
<dbReference type="InterPro" id="IPR000209">
    <property type="entry name" value="Peptidase_S8/S53_dom"/>
</dbReference>
<evidence type="ECO:0000256" key="7">
    <source>
        <dbReference type="PROSITE-ProRule" id="PRU01240"/>
    </source>
</evidence>
<dbReference type="InterPro" id="IPR036852">
    <property type="entry name" value="Peptidase_S8/S53_dom_sf"/>
</dbReference>
<dbReference type="EMBL" id="GL376622">
    <property type="status" value="NOT_ANNOTATED_CDS"/>
    <property type="molecule type" value="Genomic_DNA"/>
</dbReference>
<dbReference type="InterPro" id="IPR051048">
    <property type="entry name" value="Peptidase_S8/S53_subtilisin"/>
</dbReference>
<dbReference type="GO" id="GO:0004252">
    <property type="term" value="F:serine-type endopeptidase activity"/>
    <property type="evidence" value="ECO:0007669"/>
    <property type="project" value="UniProtKB-UniRule"/>
</dbReference>
<feature type="active site" description="Charge relay system" evidence="7">
    <location>
        <position position="401"/>
    </location>
</feature>
<evidence type="ECO:0000256" key="8">
    <source>
        <dbReference type="SAM" id="SignalP"/>
    </source>
</evidence>
<dbReference type="InterPro" id="IPR015500">
    <property type="entry name" value="Peptidase_S8_subtilisin-rel"/>
</dbReference>
<evidence type="ECO:0000256" key="5">
    <source>
        <dbReference type="ARBA" id="ARBA00023529"/>
    </source>
</evidence>
<feature type="chain" id="PRO_5003872526" description="subtilisin" evidence="8">
    <location>
        <begin position="26"/>
        <end position="478"/>
    </location>
</feature>
<proteinExistence type="inferred from homology"/>
<keyword evidence="8" id="KW-0732">Signal</keyword>